<feature type="transmembrane region" description="Helical" evidence="1">
    <location>
        <begin position="46"/>
        <end position="65"/>
    </location>
</feature>
<keyword evidence="1" id="KW-1133">Transmembrane helix</keyword>
<dbReference type="AlphaFoldDB" id="A0A699JZQ4"/>
<organism evidence="2">
    <name type="scientific">Tanacetum cinerariifolium</name>
    <name type="common">Dalmatian daisy</name>
    <name type="synonym">Chrysanthemum cinerariifolium</name>
    <dbReference type="NCBI Taxonomy" id="118510"/>
    <lineage>
        <taxon>Eukaryota</taxon>
        <taxon>Viridiplantae</taxon>
        <taxon>Streptophyta</taxon>
        <taxon>Embryophyta</taxon>
        <taxon>Tracheophyta</taxon>
        <taxon>Spermatophyta</taxon>
        <taxon>Magnoliopsida</taxon>
        <taxon>eudicotyledons</taxon>
        <taxon>Gunneridae</taxon>
        <taxon>Pentapetalae</taxon>
        <taxon>asterids</taxon>
        <taxon>campanulids</taxon>
        <taxon>Asterales</taxon>
        <taxon>Asteraceae</taxon>
        <taxon>Asteroideae</taxon>
        <taxon>Anthemideae</taxon>
        <taxon>Anthemidinae</taxon>
        <taxon>Tanacetum</taxon>
    </lineage>
</organism>
<name>A0A699JZQ4_TANCI</name>
<keyword evidence="1" id="KW-0812">Transmembrane</keyword>
<comment type="caution">
    <text evidence="2">The sequence shown here is derived from an EMBL/GenBank/DDBJ whole genome shotgun (WGS) entry which is preliminary data.</text>
</comment>
<proteinExistence type="predicted"/>
<feature type="transmembrane region" description="Helical" evidence="1">
    <location>
        <begin position="13"/>
        <end position="34"/>
    </location>
</feature>
<feature type="non-terminal residue" evidence="2">
    <location>
        <position position="1"/>
    </location>
</feature>
<gene>
    <name evidence="2" type="ORF">Tci_634199</name>
</gene>
<dbReference type="EMBL" id="BKCJ010456910">
    <property type="protein sequence ID" value="GFA62227.1"/>
    <property type="molecule type" value="Genomic_DNA"/>
</dbReference>
<protein>
    <submittedName>
        <fullName evidence="2">Uncharacterized protein</fullName>
    </submittedName>
</protein>
<evidence type="ECO:0000256" key="1">
    <source>
        <dbReference type="SAM" id="Phobius"/>
    </source>
</evidence>
<reference evidence="2" key="1">
    <citation type="journal article" date="2019" name="Sci. Rep.">
        <title>Draft genome of Tanacetum cinerariifolium, the natural source of mosquito coil.</title>
        <authorList>
            <person name="Yamashiro T."/>
            <person name="Shiraishi A."/>
            <person name="Satake H."/>
            <person name="Nakayama K."/>
        </authorList>
    </citation>
    <scope>NUCLEOTIDE SEQUENCE</scope>
</reference>
<evidence type="ECO:0000313" key="2">
    <source>
        <dbReference type="EMBL" id="GFA62227.1"/>
    </source>
</evidence>
<accession>A0A699JZQ4</accession>
<sequence length="108" mass="12350">LIMEWRLFLNLEVFNIAITATSVVDYGVAFFLILKFLTLLLRLLQLFLYPFFWGWTFVGAIWLAGAKYYVKESMNKDCMARLAKASVAESMAVDGMWEATQTHAVNLA</sequence>
<keyword evidence="1" id="KW-0472">Membrane</keyword>